<dbReference type="Proteomes" id="UP000012960">
    <property type="component" value="Unplaced"/>
</dbReference>
<dbReference type="Gramene" id="Ma11_t25200.1">
    <property type="protein sequence ID" value="Ma11_p25200.1"/>
    <property type="gene ID" value="Ma11_g25200"/>
</dbReference>
<feature type="compositionally biased region" description="Basic residues" evidence="1">
    <location>
        <begin position="13"/>
        <end position="22"/>
    </location>
</feature>
<proteinExistence type="predicted"/>
<organism evidence="3 4">
    <name type="scientific">Musa acuminata subsp. malaccensis</name>
    <name type="common">Wild banana</name>
    <name type="synonym">Musa malaccensis</name>
    <dbReference type="NCBI Taxonomy" id="214687"/>
    <lineage>
        <taxon>Eukaryota</taxon>
        <taxon>Viridiplantae</taxon>
        <taxon>Streptophyta</taxon>
        <taxon>Embryophyta</taxon>
        <taxon>Tracheophyta</taxon>
        <taxon>Spermatophyta</taxon>
        <taxon>Magnoliopsida</taxon>
        <taxon>Liliopsida</taxon>
        <taxon>Zingiberales</taxon>
        <taxon>Musaceae</taxon>
        <taxon>Musa</taxon>
    </lineage>
</organism>
<gene>
    <name evidence="2" type="ORF">GSMUA_00020.1</name>
</gene>
<sequence>MDGNRSDEDMPKPKRTKRKSKRQTNDIEKPTRKHKKAFVKPDSVVENSPKKKFPHATRRRRRDLHMNKVLLQTPEDEIDLRQISIRDLIMLAEAKERIARKETAAMSKLFSGQSYEKYLTGLQHRMFHFLGFRLFIYRDLMPQILDI</sequence>
<reference evidence="2" key="1">
    <citation type="submission" date="2021-03" db="EMBL/GenBank/DDBJ databases">
        <authorList>
            <consortium name="Genoscope - CEA"/>
            <person name="William W."/>
        </authorList>
    </citation>
    <scope>NUCLEOTIDE SEQUENCE</scope>
    <source>
        <strain evidence="2">Doubled-haploid Pahang</strain>
    </source>
</reference>
<evidence type="ECO:0000313" key="2">
    <source>
        <dbReference type="EMBL" id="CAG1865626.1"/>
    </source>
</evidence>
<evidence type="ECO:0000256" key="1">
    <source>
        <dbReference type="SAM" id="MobiDB-lite"/>
    </source>
</evidence>
<reference evidence="3" key="2">
    <citation type="submission" date="2021-05" db="UniProtKB">
        <authorList>
            <consortium name="EnsemblPlants"/>
        </authorList>
    </citation>
    <scope>IDENTIFICATION</scope>
    <source>
        <strain evidence="3">subsp. malaccensis</strain>
    </source>
</reference>
<dbReference type="InParanoid" id="A0A804LBR7"/>
<dbReference type="AlphaFoldDB" id="A0A804LBR7"/>
<feature type="compositionally biased region" description="Basic and acidic residues" evidence="1">
    <location>
        <begin position="1"/>
        <end position="12"/>
    </location>
</feature>
<keyword evidence="4" id="KW-1185">Reference proteome</keyword>
<dbReference type="EnsemblPlants" id="Ma11_t25200.1">
    <property type="protein sequence ID" value="Ma11_p25200.1"/>
    <property type="gene ID" value="Ma11_g25200"/>
</dbReference>
<name>A0A804LBR7_MUSAM</name>
<accession>A0A804LBR7</accession>
<evidence type="ECO:0000313" key="3">
    <source>
        <dbReference type="EnsemblPlants" id="Ma11_p25200.1"/>
    </source>
</evidence>
<protein>
    <submittedName>
        <fullName evidence="2">(wild Malaysian banana) hypothetical protein</fullName>
    </submittedName>
</protein>
<dbReference type="EMBL" id="HG996475">
    <property type="protein sequence ID" value="CAG1865626.1"/>
    <property type="molecule type" value="Genomic_DNA"/>
</dbReference>
<evidence type="ECO:0000313" key="4">
    <source>
        <dbReference type="Proteomes" id="UP000012960"/>
    </source>
</evidence>
<feature type="region of interest" description="Disordered" evidence="1">
    <location>
        <begin position="1"/>
        <end position="67"/>
    </location>
</feature>
<feature type="compositionally biased region" description="Basic residues" evidence="1">
    <location>
        <begin position="50"/>
        <end position="63"/>
    </location>
</feature>